<dbReference type="Pfam" id="PF22273">
    <property type="entry name" value="DUF6956"/>
    <property type="match status" value="1"/>
</dbReference>
<sequence length="82" mass="9332">MNEAGYQTLIVKFSEPITALDGIFDDAEAWGVDTLKGWIDSYESSRFTAIDSHTAVITSEYNMECLKEWLEKCTPITEKTEF</sequence>
<accession>W6NZZ4</accession>
<comment type="caution">
    <text evidence="2">The sequence shown here is derived from an EMBL/GenBank/DDBJ whole genome shotgun (WGS) entry which is preliminary data.</text>
</comment>
<organism evidence="2 3">
    <name type="scientific">Bacteroides xylanisolvens SD CC 1b</name>
    <dbReference type="NCBI Taxonomy" id="702447"/>
    <lineage>
        <taxon>Bacteria</taxon>
        <taxon>Pseudomonadati</taxon>
        <taxon>Bacteroidota</taxon>
        <taxon>Bacteroidia</taxon>
        <taxon>Bacteroidales</taxon>
        <taxon>Bacteroidaceae</taxon>
        <taxon>Bacteroides</taxon>
    </lineage>
</organism>
<dbReference type="AlphaFoldDB" id="W6NZZ4"/>
<dbReference type="Proteomes" id="UP000019380">
    <property type="component" value="Unassembled WGS sequence"/>
</dbReference>
<dbReference type="InterPro" id="IPR054231">
    <property type="entry name" value="DUF6956"/>
</dbReference>
<evidence type="ECO:0000259" key="1">
    <source>
        <dbReference type="Pfam" id="PF22273"/>
    </source>
</evidence>
<dbReference type="EMBL" id="CBXG010000009">
    <property type="protein sequence ID" value="CDM03054.1"/>
    <property type="molecule type" value="Genomic_DNA"/>
</dbReference>
<reference evidence="2 3" key="1">
    <citation type="submission" date="2013-12" db="EMBL/GenBank/DDBJ databases">
        <title>Improved hybrid genome assemblies of Bacteroides xylanisolvens SD CC 1b and Bacteroides xylanisolvens SD CC 2a using Illumina and 454 Sequencing.</title>
        <authorList>
            <person name="Ramaraj T."/>
            <person name="Sundararajan A."/>
            <person name="Mudge J."/>
            <person name="Schilkey F.D."/>
            <person name="Delvecchio V."/>
            <person name="Donlon M."/>
            <person name="Ziemer C."/>
        </authorList>
    </citation>
    <scope>NUCLEOTIDE SEQUENCE [LARGE SCALE GENOMIC DNA]</scope>
</reference>
<feature type="domain" description="DUF6956" evidence="1">
    <location>
        <begin position="3"/>
        <end position="80"/>
    </location>
</feature>
<evidence type="ECO:0000313" key="2">
    <source>
        <dbReference type="EMBL" id="CDM03054.1"/>
    </source>
</evidence>
<gene>
    <name evidence="2" type="ORF">BN890_6050</name>
</gene>
<evidence type="ECO:0000313" key="3">
    <source>
        <dbReference type="Proteomes" id="UP000019380"/>
    </source>
</evidence>
<proteinExistence type="predicted"/>
<protein>
    <recommendedName>
        <fullName evidence="1">DUF6956 domain-containing protein</fullName>
    </recommendedName>
</protein>
<name>W6NZZ4_9BACE</name>